<evidence type="ECO:0000313" key="2">
    <source>
        <dbReference type="EMBL" id="OTA08711.1"/>
    </source>
</evidence>
<reference evidence="2 3" key="1">
    <citation type="journal article" date="2015" name="Genome Announc.">
        <title>Genome sequence and annotation of Trichoderma parareesei, the ancestor of the cellulase producer Trichoderma reesei.</title>
        <authorList>
            <person name="Yang D."/>
            <person name="Pomraning K."/>
            <person name="Kopchinskiy A."/>
            <person name="Karimi Aghcheh R."/>
            <person name="Atanasova L."/>
            <person name="Chenthamara K."/>
            <person name="Baker S.E."/>
            <person name="Zhang R."/>
            <person name="Shen Q."/>
            <person name="Freitag M."/>
            <person name="Kubicek C.P."/>
            <person name="Druzhinina I.S."/>
        </authorList>
    </citation>
    <scope>NUCLEOTIDE SEQUENCE [LARGE SCALE GENOMIC DNA]</scope>
    <source>
        <strain evidence="2 3">CBS 125925</strain>
    </source>
</reference>
<feature type="compositionally biased region" description="Low complexity" evidence="1">
    <location>
        <begin position="138"/>
        <end position="156"/>
    </location>
</feature>
<dbReference type="Proteomes" id="UP000219286">
    <property type="component" value="Unassembled WGS sequence"/>
</dbReference>
<feature type="compositionally biased region" description="Basic and acidic residues" evidence="1">
    <location>
        <begin position="115"/>
        <end position="126"/>
    </location>
</feature>
<accession>A0A2H3AAC2</accession>
<name>A0A2H3AAC2_TRIPA</name>
<keyword evidence="3" id="KW-1185">Reference proteome</keyword>
<feature type="region of interest" description="Disordered" evidence="1">
    <location>
        <begin position="1"/>
        <end position="50"/>
    </location>
</feature>
<dbReference type="OrthoDB" id="4842213at2759"/>
<protein>
    <submittedName>
        <fullName evidence="2">Uncharacterized protein</fullName>
    </submittedName>
</protein>
<evidence type="ECO:0000313" key="3">
    <source>
        <dbReference type="Proteomes" id="UP000219286"/>
    </source>
</evidence>
<feature type="region of interest" description="Disordered" evidence="1">
    <location>
        <begin position="92"/>
        <end position="171"/>
    </location>
</feature>
<sequence length="171" mass="18183">MTTSASAGNSSGSMTTSNLSRVEYEASLSSEEPRSEFALSSKSEKKRPRWMSQVKNWLATSEPSAQAMKDQKKDVFKKHGIDFNDPLAAAKMHSPMGKVPTDAVTSTSGPTPEQALKEKGRAKDRAASFGRHGRGTQSSVSSSFSSLPSVKSAPSVNSGKGSSNIITPWAE</sequence>
<organism evidence="2 3">
    <name type="scientific">Trichoderma parareesei</name>
    <name type="common">Filamentous fungus</name>
    <dbReference type="NCBI Taxonomy" id="858221"/>
    <lineage>
        <taxon>Eukaryota</taxon>
        <taxon>Fungi</taxon>
        <taxon>Dikarya</taxon>
        <taxon>Ascomycota</taxon>
        <taxon>Pezizomycotina</taxon>
        <taxon>Sordariomycetes</taxon>
        <taxon>Hypocreomycetidae</taxon>
        <taxon>Hypocreales</taxon>
        <taxon>Hypocreaceae</taxon>
        <taxon>Trichoderma</taxon>
    </lineage>
</organism>
<gene>
    <name evidence="2" type="ORF">A9Z42_0004490</name>
</gene>
<evidence type="ECO:0000256" key="1">
    <source>
        <dbReference type="SAM" id="MobiDB-lite"/>
    </source>
</evidence>
<proteinExistence type="predicted"/>
<feature type="compositionally biased region" description="Polar residues" evidence="1">
    <location>
        <begin position="157"/>
        <end position="171"/>
    </location>
</feature>
<feature type="compositionally biased region" description="Low complexity" evidence="1">
    <location>
        <begin position="1"/>
        <end position="18"/>
    </location>
</feature>
<dbReference type="AlphaFoldDB" id="A0A2H3AAC2"/>
<dbReference type="EMBL" id="LFMI01000871">
    <property type="protein sequence ID" value="OTA08711.1"/>
    <property type="molecule type" value="Genomic_DNA"/>
</dbReference>
<comment type="caution">
    <text evidence="2">The sequence shown here is derived from an EMBL/GenBank/DDBJ whole genome shotgun (WGS) entry which is preliminary data.</text>
</comment>